<dbReference type="GO" id="GO:0020037">
    <property type="term" value="F:heme binding"/>
    <property type="evidence" value="ECO:0007669"/>
    <property type="project" value="InterPro"/>
</dbReference>
<protein>
    <submittedName>
        <fullName evidence="9">Cytochrome P450 monooxygenase radP</fullName>
    </submittedName>
</protein>
<comment type="similarity">
    <text evidence="2 7">Belongs to the cytochrome P450 family.</text>
</comment>
<keyword evidence="3 6" id="KW-0349">Heme</keyword>
<keyword evidence="8" id="KW-0732">Signal</keyword>
<evidence type="ECO:0000256" key="4">
    <source>
        <dbReference type="ARBA" id="ARBA00022723"/>
    </source>
</evidence>
<dbReference type="CDD" id="cd11058">
    <property type="entry name" value="CYP60B-like"/>
    <property type="match status" value="1"/>
</dbReference>
<dbReference type="PRINTS" id="PR00463">
    <property type="entry name" value="EP450I"/>
</dbReference>
<comment type="caution">
    <text evidence="9">The sequence shown here is derived from an EMBL/GenBank/DDBJ whole genome shotgun (WGS) entry which is preliminary data.</text>
</comment>
<evidence type="ECO:0000256" key="5">
    <source>
        <dbReference type="ARBA" id="ARBA00023004"/>
    </source>
</evidence>
<evidence type="ECO:0000256" key="7">
    <source>
        <dbReference type="RuleBase" id="RU000461"/>
    </source>
</evidence>
<dbReference type="PANTHER" id="PTHR24305:SF210">
    <property type="entry name" value="CYTOCHROME P450 MONOOXYGENASE ASQL-RELATED"/>
    <property type="match status" value="1"/>
</dbReference>
<reference evidence="9 10" key="1">
    <citation type="submission" date="2018-05" db="EMBL/GenBank/DDBJ databases">
        <title>Whole genome sequencing for identification of molecular markers to develop diagnostic detection tools for the regulated plant pathogen Lachnellula willkommii.</title>
        <authorList>
            <person name="Giroux E."/>
            <person name="Bilodeau G."/>
        </authorList>
    </citation>
    <scope>NUCLEOTIDE SEQUENCE [LARGE SCALE GENOMIC DNA]</scope>
    <source>
        <strain evidence="9 10">CBS 625.97</strain>
    </source>
</reference>
<dbReference type="GO" id="GO:0005506">
    <property type="term" value="F:iron ion binding"/>
    <property type="evidence" value="ECO:0007669"/>
    <property type="project" value="InterPro"/>
</dbReference>
<keyword evidence="7" id="KW-0560">Oxidoreductase</keyword>
<dbReference type="InterPro" id="IPR050121">
    <property type="entry name" value="Cytochrome_P450_monoxygenase"/>
</dbReference>
<evidence type="ECO:0000313" key="9">
    <source>
        <dbReference type="EMBL" id="TVY54641.1"/>
    </source>
</evidence>
<name>A0A7D8YQZ3_9HELO</name>
<dbReference type="PANTHER" id="PTHR24305">
    <property type="entry name" value="CYTOCHROME P450"/>
    <property type="match status" value="1"/>
</dbReference>
<dbReference type="EMBL" id="QGMG01000319">
    <property type="protein sequence ID" value="TVY54641.1"/>
    <property type="molecule type" value="Genomic_DNA"/>
</dbReference>
<dbReference type="PRINTS" id="PR00385">
    <property type="entry name" value="P450"/>
</dbReference>
<keyword evidence="4 6" id="KW-0479">Metal-binding</keyword>
<organism evidence="9 10">
    <name type="scientific">Lachnellula cervina</name>
    <dbReference type="NCBI Taxonomy" id="1316786"/>
    <lineage>
        <taxon>Eukaryota</taxon>
        <taxon>Fungi</taxon>
        <taxon>Dikarya</taxon>
        <taxon>Ascomycota</taxon>
        <taxon>Pezizomycotina</taxon>
        <taxon>Leotiomycetes</taxon>
        <taxon>Helotiales</taxon>
        <taxon>Lachnaceae</taxon>
        <taxon>Lachnellula</taxon>
    </lineage>
</organism>
<keyword evidence="7 9" id="KW-0503">Monooxygenase</keyword>
<dbReference type="InterPro" id="IPR036396">
    <property type="entry name" value="Cyt_P450_sf"/>
</dbReference>
<evidence type="ECO:0000256" key="8">
    <source>
        <dbReference type="SAM" id="SignalP"/>
    </source>
</evidence>
<evidence type="ECO:0000256" key="2">
    <source>
        <dbReference type="ARBA" id="ARBA00010617"/>
    </source>
</evidence>
<dbReference type="Pfam" id="PF00067">
    <property type="entry name" value="p450"/>
    <property type="match status" value="1"/>
</dbReference>
<dbReference type="Gene3D" id="1.10.630.10">
    <property type="entry name" value="Cytochrome P450"/>
    <property type="match status" value="1"/>
</dbReference>
<dbReference type="GO" id="GO:0016705">
    <property type="term" value="F:oxidoreductase activity, acting on paired donors, with incorporation or reduction of molecular oxygen"/>
    <property type="evidence" value="ECO:0007669"/>
    <property type="project" value="InterPro"/>
</dbReference>
<dbReference type="InterPro" id="IPR001128">
    <property type="entry name" value="Cyt_P450"/>
</dbReference>
<proteinExistence type="inferred from homology"/>
<dbReference type="PROSITE" id="PS00086">
    <property type="entry name" value="CYTOCHROME_P450"/>
    <property type="match status" value="1"/>
</dbReference>
<dbReference type="OrthoDB" id="1470350at2759"/>
<feature type="chain" id="PRO_5028859807" evidence="8">
    <location>
        <begin position="17"/>
        <end position="478"/>
    </location>
</feature>
<evidence type="ECO:0000256" key="6">
    <source>
        <dbReference type="PIRSR" id="PIRSR602401-1"/>
    </source>
</evidence>
<accession>A0A7D8YQZ3</accession>
<dbReference type="SUPFAM" id="SSF48264">
    <property type="entry name" value="Cytochrome P450"/>
    <property type="match status" value="1"/>
</dbReference>
<evidence type="ECO:0000256" key="1">
    <source>
        <dbReference type="ARBA" id="ARBA00001971"/>
    </source>
</evidence>
<dbReference type="InterPro" id="IPR002401">
    <property type="entry name" value="Cyt_P450_E_grp-I"/>
</dbReference>
<keyword evidence="5 6" id="KW-0408">Iron</keyword>
<feature type="signal peptide" evidence="8">
    <location>
        <begin position="1"/>
        <end position="16"/>
    </location>
</feature>
<dbReference type="Proteomes" id="UP000481288">
    <property type="component" value="Unassembled WGS sequence"/>
</dbReference>
<dbReference type="InterPro" id="IPR017972">
    <property type="entry name" value="Cyt_P450_CS"/>
</dbReference>
<keyword evidence="10" id="KW-1185">Reference proteome</keyword>
<feature type="binding site" description="axial binding residue" evidence="6">
    <location>
        <position position="426"/>
    </location>
    <ligand>
        <name>heme</name>
        <dbReference type="ChEBI" id="CHEBI:30413"/>
    </ligand>
    <ligandPart>
        <name>Fe</name>
        <dbReference type="ChEBI" id="CHEBI:18248"/>
    </ligandPart>
</feature>
<sequence>MATMIQLTATTILATALYRVTLHPLAKVPGPRLWAITRLPYFYNLAIGRLHFRVHELHEEYGLVVRVAPGELTFITESSWSDIYLKPQGKPQLQKELAQHGLTVPGLVLEANDSHHSRKRKNFASGFTEPAMRQQESTVIKYIDQFISSLRERSSKPINLNEWCSFLVFDIMGDIVFGESFDSLETSQTSEWAKSTFSYAACQIIGGVVQKFWPFHKILGYLIPSSVRKGAAAHEQCTKEKLDRRLAKSNPQPDMITPLVETLNTPLGLTYTELRKTIIDIIIGATDTSTLALGAMVYFLWHNQDVLTRLTDEIRFAFATSADITNDRLKQLPYLNAAITEMLRLFPPIPGFLRRIAPPEGCFITGSYIPGNTIVSYDLWAGGHSAENFFRPNDFLPERYLADPPKEFKNDKRKSYRPFSFGPRNCIGKNLALLEVRLIISKLLWEFNMELQEESRDWIQHGAFDRPPLMVKLTSVRK</sequence>
<gene>
    <name evidence="9" type="primary">radP</name>
    <name evidence="9" type="ORF">LCER1_G007347</name>
</gene>
<dbReference type="GO" id="GO:0004497">
    <property type="term" value="F:monooxygenase activity"/>
    <property type="evidence" value="ECO:0007669"/>
    <property type="project" value="UniProtKB-KW"/>
</dbReference>
<evidence type="ECO:0000313" key="10">
    <source>
        <dbReference type="Proteomes" id="UP000481288"/>
    </source>
</evidence>
<comment type="cofactor">
    <cofactor evidence="1 6">
        <name>heme</name>
        <dbReference type="ChEBI" id="CHEBI:30413"/>
    </cofactor>
</comment>
<evidence type="ECO:0000256" key="3">
    <source>
        <dbReference type="ARBA" id="ARBA00022617"/>
    </source>
</evidence>
<dbReference type="AlphaFoldDB" id="A0A7D8YQZ3"/>